<name>A0A8H7W3R4_9HELO</name>
<dbReference type="GO" id="GO:0045944">
    <property type="term" value="P:positive regulation of transcription by RNA polymerase II"/>
    <property type="evidence" value="ECO:0007669"/>
    <property type="project" value="UniProtKB-ARBA"/>
</dbReference>
<feature type="domain" description="MADS-box" evidence="7">
    <location>
        <begin position="1"/>
        <end position="49"/>
    </location>
</feature>
<gene>
    <name evidence="8" type="ORF">IFR04_015662</name>
</gene>
<keyword evidence="5" id="KW-0539">Nucleus</keyword>
<dbReference type="GO" id="GO:0003677">
    <property type="term" value="F:DNA binding"/>
    <property type="evidence" value="ECO:0007669"/>
    <property type="project" value="UniProtKB-KW"/>
</dbReference>
<dbReference type="OrthoDB" id="3551822at2759"/>
<evidence type="ECO:0000256" key="6">
    <source>
        <dbReference type="SAM" id="MobiDB-lite"/>
    </source>
</evidence>
<keyword evidence="4" id="KW-0804">Transcription</keyword>
<keyword evidence="9" id="KW-1185">Reference proteome</keyword>
<keyword evidence="3" id="KW-0238">DNA-binding</keyword>
<dbReference type="GO" id="GO:0046983">
    <property type="term" value="F:protein dimerization activity"/>
    <property type="evidence" value="ECO:0007669"/>
    <property type="project" value="InterPro"/>
</dbReference>
<evidence type="ECO:0000313" key="8">
    <source>
        <dbReference type="EMBL" id="KAG4411208.1"/>
    </source>
</evidence>
<dbReference type="GO" id="GO:0005634">
    <property type="term" value="C:nucleus"/>
    <property type="evidence" value="ECO:0007669"/>
    <property type="project" value="UniProtKB-SubCell"/>
</dbReference>
<feature type="compositionally biased region" description="Low complexity" evidence="6">
    <location>
        <begin position="83"/>
        <end position="96"/>
    </location>
</feature>
<protein>
    <recommendedName>
        <fullName evidence="7">MADS-box domain-containing protein</fullName>
    </recommendedName>
</protein>
<dbReference type="InterPro" id="IPR002100">
    <property type="entry name" value="TF_MADSbox"/>
</dbReference>
<evidence type="ECO:0000256" key="1">
    <source>
        <dbReference type="ARBA" id="ARBA00004123"/>
    </source>
</evidence>
<evidence type="ECO:0000256" key="2">
    <source>
        <dbReference type="ARBA" id="ARBA00023015"/>
    </source>
</evidence>
<proteinExistence type="predicted"/>
<dbReference type="PROSITE" id="PS50066">
    <property type="entry name" value="MADS_BOX_2"/>
    <property type="match status" value="1"/>
</dbReference>
<reference evidence="8" key="1">
    <citation type="submission" date="2021-02" db="EMBL/GenBank/DDBJ databases">
        <title>Genome sequence Cadophora malorum strain M34.</title>
        <authorList>
            <person name="Stefanovic E."/>
            <person name="Vu D."/>
            <person name="Scully C."/>
            <person name="Dijksterhuis J."/>
            <person name="Roader J."/>
            <person name="Houbraken J."/>
        </authorList>
    </citation>
    <scope>NUCLEOTIDE SEQUENCE</scope>
    <source>
        <strain evidence="8">M34</strain>
    </source>
</reference>
<dbReference type="Proteomes" id="UP000664132">
    <property type="component" value="Unassembled WGS sequence"/>
</dbReference>
<keyword evidence="2" id="KW-0805">Transcription regulation</keyword>
<feature type="region of interest" description="Disordered" evidence="6">
    <location>
        <begin position="73"/>
        <end position="121"/>
    </location>
</feature>
<dbReference type="SUPFAM" id="SSF55455">
    <property type="entry name" value="SRF-like"/>
    <property type="match status" value="1"/>
</dbReference>
<sequence>MDKRAKSEQFRKRKNNFFHRGYDIGVACDTEVFILFKRNGRFYTFANTEEVVWPTKEDIQRNLVLCKTAADYETKSRTKKNASKANATTSCSSNASEDTSTLPLLGIKAPESPRLDSPSQHRVGGWKDFIASLNH</sequence>
<evidence type="ECO:0000256" key="3">
    <source>
        <dbReference type="ARBA" id="ARBA00023125"/>
    </source>
</evidence>
<dbReference type="AlphaFoldDB" id="A0A8H7W3R4"/>
<dbReference type="InterPro" id="IPR036879">
    <property type="entry name" value="TF_MADSbox_sf"/>
</dbReference>
<dbReference type="EMBL" id="JAFJYH010000506">
    <property type="protein sequence ID" value="KAG4411208.1"/>
    <property type="molecule type" value="Genomic_DNA"/>
</dbReference>
<accession>A0A8H7W3R4</accession>
<evidence type="ECO:0000313" key="9">
    <source>
        <dbReference type="Proteomes" id="UP000664132"/>
    </source>
</evidence>
<dbReference type="Gene3D" id="3.40.1810.10">
    <property type="entry name" value="Transcription factor, MADS-box"/>
    <property type="match status" value="1"/>
</dbReference>
<comment type="subcellular location">
    <subcellularLocation>
        <location evidence="1">Nucleus</location>
    </subcellularLocation>
</comment>
<evidence type="ECO:0000256" key="4">
    <source>
        <dbReference type="ARBA" id="ARBA00023163"/>
    </source>
</evidence>
<comment type="caution">
    <text evidence="8">The sequence shown here is derived from an EMBL/GenBank/DDBJ whole genome shotgun (WGS) entry which is preliminary data.</text>
</comment>
<dbReference type="Pfam" id="PF00319">
    <property type="entry name" value="SRF-TF"/>
    <property type="match status" value="1"/>
</dbReference>
<evidence type="ECO:0000256" key="5">
    <source>
        <dbReference type="ARBA" id="ARBA00023242"/>
    </source>
</evidence>
<organism evidence="8 9">
    <name type="scientific">Cadophora malorum</name>
    <dbReference type="NCBI Taxonomy" id="108018"/>
    <lineage>
        <taxon>Eukaryota</taxon>
        <taxon>Fungi</taxon>
        <taxon>Dikarya</taxon>
        <taxon>Ascomycota</taxon>
        <taxon>Pezizomycotina</taxon>
        <taxon>Leotiomycetes</taxon>
        <taxon>Helotiales</taxon>
        <taxon>Ploettnerulaceae</taxon>
        <taxon>Cadophora</taxon>
    </lineage>
</organism>
<evidence type="ECO:0000259" key="7">
    <source>
        <dbReference type="PROSITE" id="PS50066"/>
    </source>
</evidence>